<dbReference type="STRING" id="1072685.IX83_00025"/>
<gene>
    <name evidence="6" type="primary">gabD</name>
    <name evidence="6" type="ORF">IX83_00025</name>
</gene>
<reference evidence="6 7" key="1">
    <citation type="journal article" date="2014" name="BMC Genomics">
        <title>A genomic perspective on a new bacterial genus and species from the Alcaligenaceae family, Basilea psittacipulmonis.</title>
        <authorList>
            <person name="Whiteson K.L."/>
            <person name="Hernandez D."/>
            <person name="Lazarevic V."/>
            <person name="Gaia N."/>
            <person name="Farinelli L."/>
            <person name="Francois P."/>
            <person name="Pilo P."/>
            <person name="Frey J."/>
            <person name="Schrenzel J."/>
        </authorList>
    </citation>
    <scope>NUCLEOTIDE SEQUENCE [LARGE SCALE GENOMIC DNA]</scope>
    <source>
        <strain evidence="6 7">DSM 24701</strain>
    </source>
</reference>
<dbReference type="Pfam" id="PF00171">
    <property type="entry name" value="Aldedh"/>
    <property type="match status" value="1"/>
</dbReference>
<dbReference type="HOGENOM" id="CLU_005391_0_0_4"/>
<evidence type="ECO:0000256" key="4">
    <source>
        <dbReference type="RuleBase" id="RU003345"/>
    </source>
</evidence>
<evidence type="ECO:0000256" key="2">
    <source>
        <dbReference type="ARBA" id="ARBA00023002"/>
    </source>
</evidence>
<dbReference type="PROSITE" id="PS00070">
    <property type="entry name" value="ALDEHYDE_DEHYDR_CYS"/>
    <property type="match status" value="1"/>
</dbReference>
<dbReference type="Proteomes" id="UP000028945">
    <property type="component" value="Chromosome"/>
</dbReference>
<dbReference type="KEGG" id="bpsi:IX83_00025"/>
<dbReference type="FunFam" id="3.40.605.10:FF:000026">
    <property type="entry name" value="Aldehyde dehydrogenase, putative"/>
    <property type="match status" value="1"/>
</dbReference>
<proteinExistence type="inferred from homology"/>
<dbReference type="SUPFAM" id="SSF53720">
    <property type="entry name" value="ALDH-like"/>
    <property type="match status" value="1"/>
</dbReference>
<dbReference type="Gene3D" id="3.40.309.10">
    <property type="entry name" value="Aldehyde Dehydrogenase, Chain A, domain 2"/>
    <property type="match status" value="1"/>
</dbReference>
<evidence type="ECO:0000313" key="6">
    <source>
        <dbReference type="EMBL" id="AIL31925.1"/>
    </source>
</evidence>
<dbReference type="FunFam" id="3.40.605.10:FF:000005">
    <property type="entry name" value="Succinate-semialdehyde dehydrogenase I"/>
    <property type="match status" value="1"/>
</dbReference>
<name>A0A077DAK9_9BURK</name>
<dbReference type="InterPro" id="IPR016161">
    <property type="entry name" value="Ald_DH/histidinol_DH"/>
</dbReference>
<feature type="active site" evidence="3">
    <location>
        <position position="251"/>
    </location>
</feature>
<dbReference type="AlphaFoldDB" id="A0A077DAK9"/>
<dbReference type="InterPro" id="IPR016163">
    <property type="entry name" value="Ald_DH_C"/>
</dbReference>
<keyword evidence="7" id="KW-1185">Reference proteome</keyword>
<evidence type="ECO:0000256" key="1">
    <source>
        <dbReference type="ARBA" id="ARBA00009986"/>
    </source>
</evidence>
<keyword evidence="2 4" id="KW-0560">Oxidoreductase</keyword>
<organism evidence="6 7">
    <name type="scientific">Basilea psittacipulmonis DSM 24701</name>
    <dbReference type="NCBI Taxonomy" id="1072685"/>
    <lineage>
        <taxon>Bacteria</taxon>
        <taxon>Pseudomonadati</taxon>
        <taxon>Pseudomonadota</taxon>
        <taxon>Betaproteobacteria</taxon>
        <taxon>Burkholderiales</taxon>
        <taxon>Alcaligenaceae</taxon>
        <taxon>Basilea</taxon>
    </lineage>
</organism>
<dbReference type="InterPro" id="IPR050740">
    <property type="entry name" value="Aldehyde_DH_Superfamily"/>
</dbReference>
<dbReference type="PANTHER" id="PTHR43353:SF5">
    <property type="entry name" value="SUCCINATE-SEMIALDEHYDE DEHYDROGENASE, MITOCHONDRIAL"/>
    <property type="match status" value="1"/>
</dbReference>
<dbReference type="InterPro" id="IPR015590">
    <property type="entry name" value="Aldehyde_DH_dom"/>
</dbReference>
<protein>
    <submittedName>
        <fullName evidence="6">Succinate-semialdehyde dehydrogenase</fullName>
        <ecNumber evidence="6">1.2.1.16</ecNumber>
    </submittedName>
</protein>
<dbReference type="InterPro" id="IPR016162">
    <property type="entry name" value="Ald_DH_N"/>
</dbReference>
<dbReference type="PANTHER" id="PTHR43353">
    <property type="entry name" value="SUCCINATE-SEMIALDEHYDE DEHYDROGENASE, MITOCHONDRIAL"/>
    <property type="match status" value="1"/>
</dbReference>
<evidence type="ECO:0000259" key="5">
    <source>
        <dbReference type="Pfam" id="PF00171"/>
    </source>
</evidence>
<dbReference type="GO" id="GO:0004777">
    <property type="term" value="F:succinate-semialdehyde dehydrogenase (NAD+) activity"/>
    <property type="evidence" value="ECO:0007669"/>
    <property type="project" value="TreeGrafter"/>
</dbReference>
<dbReference type="PROSITE" id="PS00687">
    <property type="entry name" value="ALDEHYDE_DEHYDR_GLU"/>
    <property type="match status" value="1"/>
</dbReference>
<evidence type="ECO:0000313" key="7">
    <source>
        <dbReference type="Proteomes" id="UP000028945"/>
    </source>
</evidence>
<dbReference type="OrthoDB" id="6187633at2"/>
<dbReference type="InterPro" id="IPR029510">
    <property type="entry name" value="Ald_DH_CS_GLU"/>
</dbReference>
<dbReference type="FunFam" id="3.40.309.10:FF:000004">
    <property type="entry name" value="Succinate-semialdehyde dehydrogenase I"/>
    <property type="match status" value="1"/>
</dbReference>
<evidence type="ECO:0000256" key="3">
    <source>
        <dbReference type="PROSITE-ProRule" id="PRU10007"/>
    </source>
</evidence>
<accession>A0A077DAK9</accession>
<feature type="domain" description="Aldehyde dehydrogenase" evidence="5">
    <location>
        <begin position="15"/>
        <end position="472"/>
    </location>
</feature>
<dbReference type="RefSeq" id="WP_038497689.1">
    <property type="nucleotide sequence ID" value="NZ_CP009238.1"/>
</dbReference>
<dbReference type="NCBIfam" id="TIGR01780">
    <property type="entry name" value="SSADH"/>
    <property type="match status" value="1"/>
</dbReference>
<dbReference type="EMBL" id="CP009238">
    <property type="protein sequence ID" value="AIL31925.1"/>
    <property type="molecule type" value="Genomic_DNA"/>
</dbReference>
<dbReference type="InterPro" id="IPR010102">
    <property type="entry name" value="Succ_semiAld_DH"/>
</dbReference>
<dbReference type="GO" id="GO:0009450">
    <property type="term" value="P:gamma-aminobutyric acid catabolic process"/>
    <property type="evidence" value="ECO:0007669"/>
    <property type="project" value="InterPro"/>
</dbReference>
<dbReference type="Gene3D" id="3.40.605.10">
    <property type="entry name" value="Aldehyde Dehydrogenase, Chain A, domain 1"/>
    <property type="match status" value="1"/>
</dbReference>
<dbReference type="InterPro" id="IPR016160">
    <property type="entry name" value="Ald_DH_CS_CYS"/>
</dbReference>
<dbReference type="CDD" id="cd07103">
    <property type="entry name" value="ALDH_F5_SSADH_GabD"/>
    <property type="match status" value="1"/>
</dbReference>
<dbReference type="EC" id="1.2.1.16" evidence="6"/>
<sequence length="476" mass="51924">MENCIINKAYINGKWVDAQSGLTLEVTNPATGDVIGTIPNMRKIDAEIAVQAAKEAFVTWSKTTAAYRGDLMRKWFDSIIEHKDMLAYYLTLEQGKPLKEAKGEIVYGASYIEWFAEEAKRIYGDIIPATNIDQQIMVTKQAIGVCAAVTPWNFPNAMITRKVAPALAAGCTFIIRPASETPYSALLLAKLAEEVGIPKGVFNVITGDAKEIGKVLTESPDVQKFSFTGSTPVGRLLMAQSASTVKKVSLELGGNAPFIVFDDADIDKAVEGAVLAKFRNAGQTCVCANRIYVHSKIYSTFVEKFTQVVRTLKVGNGLTEDVDIGPLISQKALDKVWVYINDAKEKGGQIEIGGNSLSGLFFEPTVISHANDQMLFTKEEIFGPIAPIYSFDTEEEVIKRANDTEYGLAAYVYSQNLGTVMRVTDGLEYGIIGVNTGLISNATAPFGGMKQSGLGREGSKYGIEDYLEIKYISVNW</sequence>
<dbReference type="eggNOG" id="COG1012">
    <property type="taxonomic scope" value="Bacteria"/>
</dbReference>
<comment type="similarity">
    <text evidence="1 4">Belongs to the aldehyde dehydrogenase family.</text>
</comment>